<sequence length="517" mass="59661">MFEILKEWLICKLGLNFCLSLSYDNIGEIFKDGVLFARLLHIYQVLPDQYIECFKKNNFYTVCLNNIKSINVWLQYLNIKIEDNVIQEIAHGKSPAVIYLLYQLYLKLEEKPCQVPDDINKKENVQFNNNVMTNSCKISSIQRNLRSKPKEKVWKKSSNLNTEKWNVLKLFCCLEGTQYTAIDILKSNKRIKGSILDFIQNNMNCFYNLLINNLNDKFFENEITDKSNQICRCIIVDNLNLTDGNNVSIDEFDSNNTKLINNLNLEININKQNILVTQLDSASQIVQNNKNVSDNLYLSREELKNENLMGSKINESSTTQGIDDHENIHFVKQNIFNEYTQHSGVWSNEYLNSEQFECKQHMLSMIVTEIINFDNSKTEIKCMDINKTSIAGVIDVMQNTTVVKLIKYILGTKRILNFTTNDAINACLDAYKKELEISLNKGELYQVLDNEQHAITKNQSNNLTLEKNSNSNKSEIRRFAWESTEEAGLTNKAKRSGDKSAPCGTSDKRVKKKELKS</sequence>
<dbReference type="Pfam" id="PF06294">
    <property type="entry name" value="CH_2"/>
    <property type="match status" value="1"/>
</dbReference>
<dbReference type="GO" id="GO:0005737">
    <property type="term" value="C:cytoplasm"/>
    <property type="evidence" value="ECO:0007669"/>
    <property type="project" value="UniProtKB-ARBA"/>
</dbReference>
<dbReference type="AlphaFoldDB" id="A0A5E4N6I1"/>
<gene>
    <name evidence="3" type="ORF">CINCED_3A015266</name>
</gene>
<evidence type="ECO:0000313" key="3">
    <source>
        <dbReference type="EMBL" id="VVC37182.1"/>
    </source>
</evidence>
<dbReference type="OrthoDB" id="10596088at2759"/>
<evidence type="ECO:0000256" key="1">
    <source>
        <dbReference type="SAM" id="MobiDB-lite"/>
    </source>
</evidence>
<dbReference type="Proteomes" id="UP000325440">
    <property type="component" value="Unassembled WGS sequence"/>
</dbReference>
<evidence type="ECO:0000259" key="2">
    <source>
        <dbReference type="PROSITE" id="PS50021"/>
    </source>
</evidence>
<accession>A0A5E4N6I1</accession>
<dbReference type="InterPro" id="IPR036872">
    <property type="entry name" value="CH_dom_sf"/>
</dbReference>
<dbReference type="Gene3D" id="1.10.418.10">
    <property type="entry name" value="Calponin-like domain"/>
    <property type="match status" value="1"/>
</dbReference>
<dbReference type="InterPro" id="IPR001715">
    <property type="entry name" value="CH_dom"/>
</dbReference>
<reference evidence="3 4" key="1">
    <citation type="submission" date="2019-08" db="EMBL/GenBank/DDBJ databases">
        <authorList>
            <person name="Alioto T."/>
            <person name="Alioto T."/>
            <person name="Gomez Garrido J."/>
        </authorList>
    </citation>
    <scope>NUCLEOTIDE SEQUENCE [LARGE SCALE GENOMIC DNA]</scope>
</reference>
<feature type="domain" description="Calponin-homology (CH)" evidence="2">
    <location>
        <begin position="1"/>
        <end position="109"/>
    </location>
</feature>
<name>A0A5E4N6I1_9HEMI</name>
<keyword evidence="4" id="KW-1185">Reference proteome</keyword>
<dbReference type="PROSITE" id="PS50021">
    <property type="entry name" value="CH"/>
    <property type="match status" value="1"/>
</dbReference>
<evidence type="ECO:0000313" key="4">
    <source>
        <dbReference type="Proteomes" id="UP000325440"/>
    </source>
</evidence>
<dbReference type="SUPFAM" id="SSF47576">
    <property type="entry name" value="Calponin-homology domain, CH-domain"/>
    <property type="match status" value="1"/>
</dbReference>
<dbReference type="EMBL" id="CABPRJ010001443">
    <property type="protein sequence ID" value="VVC37182.1"/>
    <property type="molecule type" value="Genomic_DNA"/>
</dbReference>
<organism evidence="3 4">
    <name type="scientific">Cinara cedri</name>
    <dbReference type="NCBI Taxonomy" id="506608"/>
    <lineage>
        <taxon>Eukaryota</taxon>
        <taxon>Metazoa</taxon>
        <taxon>Ecdysozoa</taxon>
        <taxon>Arthropoda</taxon>
        <taxon>Hexapoda</taxon>
        <taxon>Insecta</taxon>
        <taxon>Pterygota</taxon>
        <taxon>Neoptera</taxon>
        <taxon>Paraneoptera</taxon>
        <taxon>Hemiptera</taxon>
        <taxon>Sternorrhyncha</taxon>
        <taxon>Aphidomorpha</taxon>
        <taxon>Aphidoidea</taxon>
        <taxon>Aphididae</taxon>
        <taxon>Lachninae</taxon>
        <taxon>Cinara</taxon>
    </lineage>
</organism>
<proteinExistence type="predicted"/>
<feature type="region of interest" description="Disordered" evidence="1">
    <location>
        <begin position="486"/>
        <end position="517"/>
    </location>
</feature>
<dbReference type="InterPro" id="IPR010441">
    <property type="entry name" value="CH_2"/>
</dbReference>
<protein>
    <submittedName>
        <fullName evidence="3">CH-like domain in sperm protein,Calponin homology domain</fullName>
    </submittedName>
</protein>